<comment type="caution">
    <text evidence="2">The sequence shown here is derived from an EMBL/GenBank/DDBJ whole genome shotgun (WGS) entry which is preliminary data.</text>
</comment>
<keyword evidence="1" id="KW-0472">Membrane</keyword>
<organism evidence="2 3">
    <name type="scientific">Moniliophthora roreri</name>
    <name type="common">Frosty pod rot fungus</name>
    <name type="synonym">Monilia roreri</name>
    <dbReference type="NCBI Taxonomy" id="221103"/>
    <lineage>
        <taxon>Eukaryota</taxon>
        <taxon>Fungi</taxon>
        <taxon>Dikarya</taxon>
        <taxon>Basidiomycota</taxon>
        <taxon>Agaricomycotina</taxon>
        <taxon>Agaricomycetes</taxon>
        <taxon>Agaricomycetidae</taxon>
        <taxon>Agaricales</taxon>
        <taxon>Marasmiineae</taxon>
        <taxon>Marasmiaceae</taxon>
        <taxon>Moniliophthora</taxon>
    </lineage>
</organism>
<sequence>MVMTTTLFEFLIRTIILIIKFSVSILLWYMSLLSRMSLLMLTWDLLGFAAVQYFWVVIDPHYHSGYNNDPQDHYLCYWDN</sequence>
<dbReference type="AlphaFoldDB" id="A0A0W0FUS0"/>
<keyword evidence="1" id="KW-0812">Transmembrane</keyword>
<protein>
    <submittedName>
        <fullName evidence="2">Uncharacterized protein</fullName>
    </submittedName>
</protein>
<proteinExistence type="predicted"/>
<accession>A0A0W0FUS0</accession>
<evidence type="ECO:0000256" key="1">
    <source>
        <dbReference type="SAM" id="Phobius"/>
    </source>
</evidence>
<feature type="transmembrane region" description="Helical" evidence="1">
    <location>
        <begin position="38"/>
        <end position="58"/>
    </location>
</feature>
<dbReference type="Proteomes" id="UP000054988">
    <property type="component" value="Unassembled WGS sequence"/>
</dbReference>
<dbReference type="EMBL" id="LATX01001620">
    <property type="protein sequence ID" value="KTB40004.1"/>
    <property type="molecule type" value="Genomic_DNA"/>
</dbReference>
<evidence type="ECO:0000313" key="3">
    <source>
        <dbReference type="Proteomes" id="UP000054988"/>
    </source>
</evidence>
<name>A0A0W0FUS0_MONRR</name>
<feature type="transmembrane region" description="Helical" evidence="1">
    <location>
        <begin position="12"/>
        <end position="31"/>
    </location>
</feature>
<evidence type="ECO:0000313" key="2">
    <source>
        <dbReference type="EMBL" id="KTB40004.1"/>
    </source>
</evidence>
<keyword evidence="1" id="KW-1133">Transmembrane helix</keyword>
<reference evidence="2 3" key="1">
    <citation type="submission" date="2015-12" db="EMBL/GenBank/DDBJ databases">
        <title>Draft genome sequence of Moniliophthora roreri, the causal agent of frosty pod rot of cacao.</title>
        <authorList>
            <person name="Aime M.C."/>
            <person name="Diaz-Valderrama J.R."/>
            <person name="Kijpornyongpan T."/>
            <person name="Phillips-Mora W."/>
        </authorList>
    </citation>
    <scope>NUCLEOTIDE SEQUENCE [LARGE SCALE GENOMIC DNA]</scope>
    <source>
        <strain evidence="2 3">MCA 2952</strain>
    </source>
</reference>
<gene>
    <name evidence="2" type="ORF">WG66_7421</name>
</gene>